<dbReference type="Proteomes" id="UP000430120">
    <property type="component" value="Unassembled WGS sequence"/>
</dbReference>
<accession>A0A643F9Z6</accession>
<evidence type="ECO:0000313" key="1">
    <source>
        <dbReference type="EMBL" id="KAB0580642.1"/>
    </source>
</evidence>
<dbReference type="OrthoDB" id="427605at2"/>
<proteinExistence type="predicted"/>
<organism evidence="1 2">
    <name type="scientific">Ideonella dechloratans</name>
    <dbReference type="NCBI Taxonomy" id="36863"/>
    <lineage>
        <taxon>Bacteria</taxon>
        <taxon>Pseudomonadati</taxon>
        <taxon>Pseudomonadota</taxon>
        <taxon>Betaproteobacteria</taxon>
        <taxon>Burkholderiales</taxon>
        <taxon>Sphaerotilaceae</taxon>
        <taxon>Ideonella</taxon>
    </lineage>
</organism>
<name>A0A643F9Z6_IDEDE</name>
<evidence type="ECO:0000313" key="2">
    <source>
        <dbReference type="Proteomes" id="UP000430120"/>
    </source>
</evidence>
<sequence>MSHAQPAGQAPARQRHGLSRLGGWTPIRAAVLLLGCSAAGAAPLSWSTVANSADTMPGSSKTFNSFNQPSVNANGLVVLRGRSKGQDGQPAKGIYARDMGQPGQALTLVFDVDTTVPGPNNTSYDGQLATLTEFPAFPRIGKDSATIVTRGQSNPVWTYTDANGTETRAGTSGVYALHKGTAKAAMTQLGAAPGMGYYSVPGAPAGTKFDQFPGAPAVAGDKIAFKGNFTNGTSMTGIYFRKITDSAPTAKTKVVADTTMLIPGQPVGGVTFGSTAPPSASAEDVVFLGLDNEEHPTLGGIYRAPLAAKPPLETLVTLSDPVPGEAAGTSFRQIGEALSYDGRFLGFWGAWGDEMRDILLICPTDGQPDVVAYCQATYPQGYATQVPVHQGFFVLDTQSRQLYAAAKTGATYQDFLYWTFSGKPPGKGDADAEDPEPPRWRSAAFVSAFHKSGAKAQVAFKGRLATPQTVDGLYLTTVPAKNPSITTLVDTTTPARQIDPAGPAGAVVSAVGLEREALRGPWLAITASMLDAVTGEAWAGVYVTKTK</sequence>
<comment type="caution">
    <text evidence="1">The sequence shown here is derived from an EMBL/GenBank/DDBJ whole genome shotgun (WGS) entry which is preliminary data.</text>
</comment>
<dbReference type="EMBL" id="VZPB01000031">
    <property type="protein sequence ID" value="KAB0580642.1"/>
    <property type="molecule type" value="Genomic_DNA"/>
</dbReference>
<dbReference type="AlphaFoldDB" id="A0A643F9Z6"/>
<dbReference type="RefSeq" id="WP_151124621.1">
    <property type="nucleotide sequence ID" value="NZ_CP088081.1"/>
</dbReference>
<gene>
    <name evidence="1" type="ORF">F7Q92_13335</name>
</gene>
<reference evidence="1 2" key="1">
    <citation type="submission" date="2019-09" db="EMBL/GenBank/DDBJ databases">
        <title>Draft genome sequences of 48 bacterial type strains from the CCUG.</title>
        <authorList>
            <person name="Tunovic T."/>
            <person name="Pineiro-Iglesias B."/>
            <person name="Unosson C."/>
            <person name="Inganas E."/>
            <person name="Ohlen M."/>
            <person name="Cardew S."/>
            <person name="Jensie-Markopoulos S."/>
            <person name="Salva-Serra F."/>
            <person name="Jaen-Luchoro D."/>
            <person name="Karlsson R."/>
            <person name="Svensson-Stadler L."/>
            <person name="Chun J."/>
            <person name="Moore E."/>
        </authorList>
    </citation>
    <scope>NUCLEOTIDE SEQUENCE [LARGE SCALE GENOMIC DNA]</scope>
    <source>
        <strain evidence="1 2">CCUG 30977</strain>
    </source>
</reference>
<protein>
    <submittedName>
        <fullName evidence="1">Uncharacterized protein</fullName>
    </submittedName>
</protein>
<keyword evidence="2" id="KW-1185">Reference proteome</keyword>